<reference evidence="2 3" key="2">
    <citation type="journal article" date="2014" name="Genome Announc.">
        <title>Complete Genome Sequence of Methanoregula formicica SMSPT, a Mesophilic Hydrogenotrophic Methanogen Isolated from a Methanogenic Upflow Anaerobic Sludge Blanket Reactor.</title>
        <authorList>
            <person name="Yamamoto K."/>
            <person name="Tamaki H."/>
            <person name="Cadillo-Quiroz H."/>
            <person name="Imachi H."/>
            <person name="Kyrpides N."/>
            <person name="Woyke T."/>
            <person name="Goodwin L."/>
            <person name="Zinder S.H."/>
            <person name="Kamagata Y."/>
            <person name="Liu W.T."/>
        </authorList>
    </citation>
    <scope>NUCLEOTIDE SEQUENCE [LARGE SCALE GENOMIC DNA]</scope>
    <source>
        <strain evidence="3">DSM 22288 / NBRC 105244 / SMSP</strain>
    </source>
</reference>
<dbReference type="Gene3D" id="3.30.450.20">
    <property type="entry name" value="PAS domain"/>
    <property type="match status" value="1"/>
</dbReference>
<dbReference type="STRING" id="593750.Metfor_1745"/>
<dbReference type="EMBL" id="CP003167">
    <property type="protein sequence ID" value="AGB02769.1"/>
    <property type="molecule type" value="Genomic_DNA"/>
</dbReference>
<dbReference type="SUPFAM" id="SSF55785">
    <property type="entry name" value="PYP-like sensor domain (PAS domain)"/>
    <property type="match status" value="1"/>
</dbReference>
<protein>
    <submittedName>
        <fullName evidence="2">PAS domain S-box</fullName>
    </submittedName>
</protein>
<gene>
    <name evidence="2" type="ordered locus">Metfor_1745</name>
</gene>
<proteinExistence type="predicted"/>
<feature type="domain" description="PAS" evidence="1">
    <location>
        <begin position="17"/>
        <end position="63"/>
    </location>
</feature>
<name>L0HI73_METFS</name>
<dbReference type="HOGENOM" id="CLU_1248285_0_0_2"/>
<evidence type="ECO:0000313" key="3">
    <source>
        <dbReference type="Proteomes" id="UP000010824"/>
    </source>
</evidence>
<dbReference type="InterPro" id="IPR000014">
    <property type="entry name" value="PAS"/>
</dbReference>
<dbReference type="InParanoid" id="L0HI73"/>
<dbReference type="AlphaFoldDB" id="L0HI73"/>
<dbReference type="GeneID" id="14308134"/>
<evidence type="ECO:0000313" key="2">
    <source>
        <dbReference type="EMBL" id="AGB02769.1"/>
    </source>
</evidence>
<dbReference type="OrthoDB" id="342253at2157"/>
<dbReference type="RefSeq" id="WP_015285732.1">
    <property type="nucleotide sequence ID" value="NC_019943.1"/>
</dbReference>
<organism evidence="2 3">
    <name type="scientific">Methanoregula formicica (strain DSM 22288 / NBRC 105244 / SMSP)</name>
    <dbReference type="NCBI Taxonomy" id="593750"/>
    <lineage>
        <taxon>Archaea</taxon>
        <taxon>Methanobacteriati</taxon>
        <taxon>Methanobacteriota</taxon>
        <taxon>Stenosarchaea group</taxon>
        <taxon>Methanomicrobia</taxon>
        <taxon>Methanomicrobiales</taxon>
        <taxon>Methanoregulaceae</taxon>
        <taxon>Methanoregula</taxon>
    </lineage>
</organism>
<sequence length="221" mass="24558">MPGKKAGLTDRTPDGSVQDIFRTIFERIQTAILIVDPAAHEIVDANPLMESLTGLTKDQMLGKGCQGFVCPAKCGECPVTDLHKNILNIEREVINAKGERVPVLKTVAKADFGGKEYLVESYVDITSHKKAEERQAALLAYLSESILRAKKPLELMQNDFQDIVKKAESGDYDAEDIRMQLALHAKNLAQIVKNLEELQAKALKGKSAEIPPEFREFLLRK</sequence>
<evidence type="ECO:0000259" key="1">
    <source>
        <dbReference type="PROSITE" id="PS50112"/>
    </source>
</evidence>
<dbReference type="NCBIfam" id="TIGR00229">
    <property type="entry name" value="sensory_box"/>
    <property type="match status" value="1"/>
</dbReference>
<dbReference type="InterPro" id="IPR035965">
    <property type="entry name" value="PAS-like_dom_sf"/>
</dbReference>
<dbReference type="Pfam" id="PF13426">
    <property type="entry name" value="PAS_9"/>
    <property type="match status" value="1"/>
</dbReference>
<dbReference type="eggNOG" id="arCOG08289">
    <property type="taxonomic scope" value="Archaea"/>
</dbReference>
<dbReference type="eggNOG" id="arCOG05183">
    <property type="taxonomic scope" value="Archaea"/>
</dbReference>
<dbReference type="KEGG" id="mfo:Metfor_1745"/>
<reference evidence="3" key="1">
    <citation type="submission" date="2011-12" db="EMBL/GenBank/DDBJ databases">
        <title>Complete sequence of Methanoregula formicicum SMSP.</title>
        <authorList>
            <person name="Lucas S."/>
            <person name="Han J."/>
            <person name="Lapidus A."/>
            <person name="Cheng J.-F."/>
            <person name="Goodwin L."/>
            <person name="Pitluck S."/>
            <person name="Peters L."/>
            <person name="Ovchinnikova G."/>
            <person name="Teshima H."/>
            <person name="Detter J.C."/>
            <person name="Han C."/>
            <person name="Tapia R."/>
            <person name="Land M."/>
            <person name="Hauser L."/>
            <person name="Kyrpides N."/>
            <person name="Ivanova N."/>
            <person name="Pagani I."/>
            <person name="Imachi H."/>
            <person name="Tamaki H."/>
            <person name="Sekiguchi Y."/>
            <person name="Kamagata Y."/>
            <person name="Cadillo-Quiroz H."/>
            <person name="Zinder S."/>
            <person name="Liu W.-T."/>
            <person name="Woyke T."/>
        </authorList>
    </citation>
    <scope>NUCLEOTIDE SEQUENCE [LARGE SCALE GENOMIC DNA]</scope>
    <source>
        <strain evidence="3">DSM 22288 / NBRC 105244 / SMSP</strain>
    </source>
</reference>
<dbReference type="PROSITE" id="PS50112">
    <property type="entry name" value="PAS"/>
    <property type="match status" value="1"/>
</dbReference>
<dbReference type="Proteomes" id="UP000010824">
    <property type="component" value="Chromosome"/>
</dbReference>
<accession>L0HI73</accession>
<keyword evidence="3" id="KW-1185">Reference proteome</keyword>